<evidence type="ECO:0000256" key="2">
    <source>
        <dbReference type="ARBA" id="ARBA00022692"/>
    </source>
</evidence>
<dbReference type="KEGG" id="scm:SCHCO_02642967"/>
<dbReference type="HOGENOM" id="CLU_026460_0_0_1"/>
<dbReference type="PANTHER" id="PTHR31794">
    <property type="entry name" value="AUXIN EFFLUX TRANSPORTER FAMILY PROTEIN (EUROFUNG)"/>
    <property type="match status" value="1"/>
</dbReference>
<keyword evidence="4 6" id="KW-0472">Membrane</keyword>
<evidence type="ECO:0000256" key="6">
    <source>
        <dbReference type="SAM" id="Phobius"/>
    </source>
</evidence>
<dbReference type="VEuPathDB" id="FungiDB:SCHCODRAFT_02642967"/>
<proteinExistence type="predicted"/>
<dbReference type="Proteomes" id="UP000007431">
    <property type="component" value="Unassembled WGS sequence"/>
</dbReference>
<feature type="transmembrane region" description="Helical" evidence="6">
    <location>
        <begin position="450"/>
        <end position="473"/>
    </location>
</feature>
<comment type="subcellular location">
    <subcellularLocation>
        <location evidence="1">Membrane</location>
        <topology evidence="1">Multi-pass membrane protein</topology>
    </subcellularLocation>
</comment>
<name>D8QIG4_SCHCM</name>
<dbReference type="GO" id="GO:0005783">
    <property type="term" value="C:endoplasmic reticulum"/>
    <property type="evidence" value="ECO:0007669"/>
    <property type="project" value="TreeGrafter"/>
</dbReference>
<dbReference type="RefSeq" id="XP_003027131.1">
    <property type="nucleotide sequence ID" value="XM_003027085.1"/>
</dbReference>
<feature type="compositionally biased region" description="Low complexity" evidence="5">
    <location>
        <begin position="254"/>
        <end position="264"/>
    </location>
</feature>
<dbReference type="OrthoDB" id="2499604at2759"/>
<feature type="transmembrane region" description="Helical" evidence="6">
    <location>
        <begin position="485"/>
        <end position="503"/>
    </location>
</feature>
<feature type="transmembrane region" description="Helical" evidence="6">
    <location>
        <begin position="119"/>
        <end position="138"/>
    </location>
</feature>
<evidence type="ECO:0000256" key="1">
    <source>
        <dbReference type="ARBA" id="ARBA00004141"/>
    </source>
</evidence>
<reference evidence="7 8" key="1">
    <citation type="journal article" date="2010" name="Nat. Biotechnol.">
        <title>Genome sequence of the model mushroom Schizophyllum commune.</title>
        <authorList>
            <person name="Ohm R.A."/>
            <person name="de Jong J.F."/>
            <person name="Lugones L.G."/>
            <person name="Aerts A."/>
            <person name="Kothe E."/>
            <person name="Stajich J.E."/>
            <person name="de Vries R.P."/>
            <person name="Record E."/>
            <person name="Levasseur A."/>
            <person name="Baker S.E."/>
            <person name="Bartholomew K.A."/>
            <person name="Coutinho P.M."/>
            <person name="Erdmann S."/>
            <person name="Fowler T.J."/>
            <person name="Gathman A.C."/>
            <person name="Lombard V."/>
            <person name="Henrissat B."/>
            <person name="Knabe N."/>
            <person name="Kuees U."/>
            <person name="Lilly W.W."/>
            <person name="Lindquist E."/>
            <person name="Lucas S."/>
            <person name="Magnuson J.K."/>
            <person name="Piumi F."/>
            <person name="Raudaskoski M."/>
            <person name="Salamov A."/>
            <person name="Schmutz J."/>
            <person name="Schwarze F.W.M.R."/>
            <person name="vanKuyk P.A."/>
            <person name="Horton J.S."/>
            <person name="Grigoriev I.V."/>
            <person name="Woesten H.A.B."/>
        </authorList>
    </citation>
    <scope>NUCLEOTIDE SEQUENCE [LARGE SCALE GENOMIC DNA]</scope>
    <source>
        <strain evidence="8">H4-8 / FGSC 9210</strain>
    </source>
</reference>
<feature type="transmembrane region" description="Helical" evidence="6">
    <location>
        <begin position="329"/>
        <end position="350"/>
    </location>
</feature>
<gene>
    <name evidence="7" type="ORF">SCHCODRAFT_86123</name>
</gene>
<keyword evidence="2 6" id="KW-0812">Transmembrane</keyword>
<evidence type="ECO:0008006" key="9">
    <source>
        <dbReference type="Google" id="ProtNLM"/>
    </source>
</evidence>
<sequence>MTANPIAPLLGTVFNSILEVFLLCCCGYVLAGKGVLDKKTQKQLNRLNVSLFTPALLFSKVAFFLSPAKLRELWVIPIFFVIVTVVSMVVAYVLGLIFRLKRSQRAFSMASAMFMNSNSLPIALMQSLVVTVPGLKWYEGDNKNAMVGRALTYLVLYSTLGMVLRWSYGVRLLSQADDEVAPQLEDGEADERTPLLVERLSSQLESNGMTSAPPPVVGRPGMPVRRRTTFYKSFPNSPNESSADLPSVRTPVASGSPLQSSPTSSDDEFEDDTAPATSAGSSTTLPLHHDPAKPFSDEPHAHHHHHEHASTEHHSHGFFHRLPRYLRRAWAAFNEFMTVPLWAALASVIVACVRPLQHTLEAHVQPIKGALTQAGNCSIPLTLVVLGAYFYKEPQEGQSASKSSSIKGWARSVRNVFRPAWWRGELQERRSSSIVIREPEPKTPGETRTVAIAVLSRMVVTPLVLMPLMALAAKYDWHSVFEDPVFVVANVLLVSSPPALTLAQITQAASGDAFERLISRTIFWSYCVVTPPATIVYVLIGLLLSKI</sequence>
<dbReference type="GO" id="GO:0055085">
    <property type="term" value="P:transmembrane transport"/>
    <property type="evidence" value="ECO:0007669"/>
    <property type="project" value="InterPro"/>
</dbReference>
<dbReference type="InterPro" id="IPR004776">
    <property type="entry name" value="Mem_transp_PIN-like"/>
</dbReference>
<evidence type="ECO:0000256" key="5">
    <source>
        <dbReference type="SAM" id="MobiDB-lite"/>
    </source>
</evidence>
<feature type="compositionally biased region" description="Basic and acidic residues" evidence="5">
    <location>
        <begin position="287"/>
        <end position="300"/>
    </location>
</feature>
<evidence type="ECO:0000256" key="3">
    <source>
        <dbReference type="ARBA" id="ARBA00022989"/>
    </source>
</evidence>
<evidence type="ECO:0000313" key="7">
    <source>
        <dbReference type="EMBL" id="EFI92228.1"/>
    </source>
</evidence>
<feature type="transmembrane region" description="Helical" evidence="6">
    <location>
        <begin position="6"/>
        <end position="30"/>
    </location>
</feature>
<dbReference type="InParanoid" id="D8QIG4"/>
<feature type="transmembrane region" description="Helical" evidence="6">
    <location>
        <begin position="51"/>
        <end position="68"/>
    </location>
</feature>
<dbReference type="PANTHER" id="PTHR31794:SF2">
    <property type="entry name" value="AUXIN EFFLUX TRANSPORTER FAMILY PROTEIN (EUROFUNG)"/>
    <property type="match status" value="1"/>
</dbReference>
<organism evidence="8">
    <name type="scientific">Schizophyllum commune (strain H4-8 / FGSC 9210)</name>
    <name type="common">Split gill fungus</name>
    <dbReference type="NCBI Taxonomy" id="578458"/>
    <lineage>
        <taxon>Eukaryota</taxon>
        <taxon>Fungi</taxon>
        <taxon>Dikarya</taxon>
        <taxon>Basidiomycota</taxon>
        <taxon>Agaricomycotina</taxon>
        <taxon>Agaricomycetes</taxon>
        <taxon>Agaricomycetidae</taxon>
        <taxon>Agaricales</taxon>
        <taxon>Schizophyllaceae</taxon>
        <taxon>Schizophyllum</taxon>
    </lineage>
</organism>
<feature type="region of interest" description="Disordered" evidence="5">
    <location>
        <begin position="203"/>
        <end position="314"/>
    </location>
</feature>
<dbReference type="GO" id="GO:0016020">
    <property type="term" value="C:membrane"/>
    <property type="evidence" value="ECO:0007669"/>
    <property type="project" value="UniProtKB-SubCell"/>
</dbReference>
<accession>D8QIG4</accession>
<feature type="compositionally biased region" description="Low complexity" evidence="5">
    <location>
        <begin position="274"/>
        <end position="284"/>
    </location>
</feature>
<evidence type="ECO:0000313" key="8">
    <source>
        <dbReference type="Proteomes" id="UP000007431"/>
    </source>
</evidence>
<feature type="transmembrane region" description="Helical" evidence="6">
    <location>
        <begin position="150"/>
        <end position="168"/>
    </location>
</feature>
<dbReference type="FunCoup" id="D8QIG4">
    <property type="interactions" value="27"/>
</dbReference>
<dbReference type="GeneID" id="9593621"/>
<dbReference type="STRING" id="578458.D8QIG4"/>
<dbReference type="OMA" id="IFVVQTF"/>
<feature type="compositionally biased region" description="Polar residues" evidence="5">
    <location>
        <begin position="230"/>
        <end position="244"/>
    </location>
</feature>
<dbReference type="Pfam" id="PF03547">
    <property type="entry name" value="Mem_trans"/>
    <property type="match status" value="1"/>
</dbReference>
<evidence type="ECO:0000256" key="4">
    <source>
        <dbReference type="ARBA" id="ARBA00023136"/>
    </source>
</evidence>
<dbReference type="eggNOG" id="KOG2722">
    <property type="taxonomic scope" value="Eukaryota"/>
</dbReference>
<feature type="transmembrane region" description="Helical" evidence="6">
    <location>
        <begin position="523"/>
        <end position="544"/>
    </location>
</feature>
<dbReference type="AlphaFoldDB" id="D8QIG4"/>
<feature type="transmembrane region" description="Helical" evidence="6">
    <location>
        <begin position="74"/>
        <end position="98"/>
    </location>
</feature>
<keyword evidence="8" id="KW-1185">Reference proteome</keyword>
<dbReference type="EMBL" id="GL377313">
    <property type="protein sequence ID" value="EFI92228.1"/>
    <property type="molecule type" value="Genomic_DNA"/>
</dbReference>
<keyword evidence="3 6" id="KW-1133">Transmembrane helix</keyword>
<protein>
    <recommendedName>
        <fullName evidence="9">Auxin efflux carrier</fullName>
    </recommendedName>
</protein>